<dbReference type="InterPro" id="IPR029069">
    <property type="entry name" value="HotDog_dom_sf"/>
</dbReference>
<dbReference type="InterPro" id="IPR002539">
    <property type="entry name" value="MaoC-like_dom"/>
</dbReference>
<feature type="domain" description="MaoC-like" evidence="1">
    <location>
        <begin position="15"/>
        <end position="120"/>
    </location>
</feature>
<keyword evidence="3" id="KW-1185">Reference proteome</keyword>
<dbReference type="InterPro" id="IPR039375">
    <property type="entry name" value="NodN-like"/>
</dbReference>
<evidence type="ECO:0000259" key="1">
    <source>
        <dbReference type="Pfam" id="PF01575"/>
    </source>
</evidence>
<protein>
    <submittedName>
        <fullName evidence="2">MaoC family dehydratase</fullName>
    </submittedName>
</protein>
<reference evidence="2 3" key="1">
    <citation type="submission" date="2024-06" db="EMBL/GenBank/DDBJ databases">
        <authorList>
            <person name="Tuo L."/>
        </authorList>
    </citation>
    <scope>NUCLEOTIDE SEQUENCE [LARGE SCALE GENOMIC DNA]</scope>
    <source>
        <strain evidence="2 3">ZMM04-5</strain>
    </source>
</reference>
<dbReference type="PANTHER" id="PTHR42993:SF1">
    <property type="entry name" value="MAOC-LIKE DEHYDRATASE DOMAIN-CONTAINING PROTEIN"/>
    <property type="match status" value="1"/>
</dbReference>
<dbReference type="Gene3D" id="3.10.129.10">
    <property type="entry name" value="Hotdog Thioesterase"/>
    <property type="match status" value="1"/>
</dbReference>
<comment type="caution">
    <text evidence="2">The sequence shown here is derived from an EMBL/GenBank/DDBJ whole genome shotgun (WGS) entry which is preliminary data.</text>
</comment>
<dbReference type="Pfam" id="PF01575">
    <property type="entry name" value="MaoC_dehydratas"/>
    <property type="match status" value="1"/>
</dbReference>
<accession>A0ABV3QWM4</accession>
<organism evidence="2 3">
    <name type="scientific">Mesorhizobium marinum</name>
    <dbReference type="NCBI Taxonomy" id="3228790"/>
    <lineage>
        <taxon>Bacteria</taxon>
        <taxon>Pseudomonadati</taxon>
        <taxon>Pseudomonadota</taxon>
        <taxon>Alphaproteobacteria</taxon>
        <taxon>Hyphomicrobiales</taxon>
        <taxon>Phyllobacteriaceae</taxon>
        <taxon>Mesorhizobium</taxon>
    </lineage>
</organism>
<gene>
    <name evidence="2" type="ORF">ABUE31_04440</name>
</gene>
<dbReference type="PANTHER" id="PTHR42993">
    <property type="entry name" value="MAOC-LIKE DEHYDRATASE DOMAIN-CONTAINING PROTEIN"/>
    <property type="match status" value="1"/>
</dbReference>
<dbReference type="SUPFAM" id="SSF54637">
    <property type="entry name" value="Thioesterase/thiol ester dehydrase-isomerase"/>
    <property type="match status" value="1"/>
</dbReference>
<proteinExistence type="predicted"/>
<sequence length="160" mass="17764">MARAGLSFETLGDLVGKELGVSGWVTVDQDMIDRFAECTGDRQWIHVDPERTRKESPFRKPIAHGYLTLSLVSAMALEIDAVPENTQAAFMHGLDAVRFVAPVIVGSRVRLRSTLVSMEHAGPGQYLLRTGNVVEIEGDSRPALTADVLVMLYERRRKRT</sequence>
<evidence type="ECO:0000313" key="2">
    <source>
        <dbReference type="EMBL" id="MEW9805235.1"/>
    </source>
</evidence>
<dbReference type="EMBL" id="JBFOCI010000001">
    <property type="protein sequence ID" value="MEW9805235.1"/>
    <property type="molecule type" value="Genomic_DNA"/>
</dbReference>
<dbReference type="Proteomes" id="UP001556196">
    <property type="component" value="Unassembled WGS sequence"/>
</dbReference>
<evidence type="ECO:0000313" key="3">
    <source>
        <dbReference type="Proteomes" id="UP001556196"/>
    </source>
</evidence>
<name>A0ABV3QWM4_9HYPH</name>
<dbReference type="CDD" id="cd03450">
    <property type="entry name" value="NodN"/>
    <property type="match status" value="1"/>
</dbReference>
<dbReference type="RefSeq" id="WP_367722277.1">
    <property type="nucleotide sequence ID" value="NZ_JBFOCH010000013.1"/>
</dbReference>